<dbReference type="RefSeq" id="WP_171689016.1">
    <property type="nucleotide sequence ID" value="NZ_WHOC01000040.1"/>
</dbReference>
<sequence length="357" mass="38948">MMSSIKYATIAESSANNPRNDTASIAELEDGSLLAVWHKYDGSFGSDFDLCRIYAKTSIDGGMTWERERMLIDVNPEDHNVQAPGLCLLPNGTLILHCLRGHRGGSSSTMEVHVSKDGGETWELLTHIWERTKGQWLQGGANHINLLSNGRLLLPFHFGTGHQGGQHNEIGCYFSDDEGVTWTRAASSVDLPMRGAMEASVAEMSDGRLLMSIRSQLGAVFLCTSIDGGNTWSLPQTSGLKSPESCTCLRRIPGTDAILLLWNDSKFEPGKHHFGRRTPLSAAVSTDGGESWKRVGNIAEGPNEYTNLNCLFTKSGKAIITYMQVEDPAFDAPETDPPFKRTGIDLMAAVLDTAIMV</sequence>
<dbReference type="Proteomes" id="UP000658690">
    <property type="component" value="Unassembled WGS sequence"/>
</dbReference>
<protein>
    <recommendedName>
        <fullName evidence="1">Sialidase domain-containing protein</fullName>
    </recommendedName>
</protein>
<feature type="domain" description="Sialidase" evidence="1">
    <location>
        <begin position="32"/>
        <end position="305"/>
    </location>
</feature>
<dbReference type="PANTHER" id="PTHR43752:SF2">
    <property type="entry name" value="BNR_ASP-BOX REPEAT FAMILY PROTEIN"/>
    <property type="match status" value="1"/>
</dbReference>
<dbReference type="Gene3D" id="2.120.10.10">
    <property type="match status" value="1"/>
</dbReference>
<evidence type="ECO:0000259" key="1">
    <source>
        <dbReference type="Pfam" id="PF13088"/>
    </source>
</evidence>
<dbReference type="Pfam" id="PF13088">
    <property type="entry name" value="BNR_2"/>
    <property type="match status" value="1"/>
</dbReference>
<dbReference type="InterPro" id="IPR036278">
    <property type="entry name" value="Sialidase_sf"/>
</dbReference>
<dbReference type="EMBL" id="WHOC01000040">
    <property type="protein sequence ID" value="NOU85701.1"/>
    <property type="molecule type" value="Genomic_DNA"/>
</dbReference>
<keyword evidence="3" id="KW-1185">Reference proteome</keyword>
<evidence type="ECO:0000313" key="2">
    <source>
        <dbReference type="EMBL" id="NOU85701.1"/>
    </source>
</evidence>
<organism evidence="2 3">
    <name type="scientific">Paenibacillus germinis</name>
    <dbReference type="NCBI Taxonomy" id="2654979"/>
    <lineage>
        <taxon>Bacteria</taxon>
        <taxon>Bacillati</taxon>
        <taxon>Bacillota</taxon>
        <taxon>Bacilli</taxon>
        <taxon>Bacillales</taxon>
        <taxon>Paenibacillaceae</taxon>
        <taxon>Paenibacillus</taxon>
    </lineage>
</organism>
<evidence type="ECO:0000313" key="3">
    <source>
        <dbReference type="Proteomes" id="UP000658690"/>
    </source>
</evidence>
<dbReference type="PANTHER" id="PTHR43752">
    <property type="entry name" value="BNR/ASP-BOX REPEAT FAMILY PROTEIN"/>
    <property type="match status" value="1"/>
</dbReference>
<gene>
    <name evidence="2" type="ORF">GC102_07920</name>
</gene>
<dbReference type="InterPro" id="IPR011040">
    <property type="entry name" value="Sialidase"/>
</dbReference>
<proteinExistence type="predicted"/>
<dbReference type="CDD" id="cd15482">
    <property type="entry name" value="Sialidase_non-viral"/>
    <property type="match status" value="1"/>
</dbReference>
<comment type="caution">
    <text evidence="2">The sequence shown here is derived from an EMBL/GenBank/DDBJ whole genome shotgun (WGS) entry which is preliminary data.</text>
</comment>
<reference evidence="2 3" key="1">
    <citation type="submission" date="2019-10" db="EMBL/GenBank/DDBJ databases">
        <title>Description of Paenibacillus choica sp. nov.</title>
        <authorList>
            <person name="Carlier A."/>
            <person name="Qi S."/>
        </authorList>
    </citation>
    <scope>NUCLEOTIDE SEQUENCE [LARGE SCALE GENOMIC DNA]</scope>
    <source>
        <strain evidence="2 3">LMG 31460</strain>
    </source>
</reference>
<name>A0ABX1Z087_9BACL</name>
<accession>A0ABX1Z087</accession>
<dbReference type="SUPFAM" id="SSF50939">
    <property type="entry name" value="Sialidases"/>
    <property type="match status" value="1"/>
</dbReference>